<evidence type="ECO:0000313" key="3">
    <source>
        <dbReference type="Proteomes" id="UP001526147"/>
    </source>
</evidence>
<dbReference type="EMBL" id="JAOYEY010000050">
    <property type="protein sequence ID" value="MCV9888316.1"/>
    <property type="molecule type" value="Genomic_DNA"/>
</dbReference>
<name>A0ABT3DN78_9BACI</name>
<keyword evidence="1" id="KW-1133">Transmembrane helix</keyword>
<accession>A0ABT3DN78</accession>
<dbReference type="Proteomes" id="UP001526147">
    <property type="component" value="Unassembled WGS sequence"/>
</dbReference>
<proteinExistence type="predicted"/>
<feature type="transmembrane region" description="Helical" evidence="1">
    <location>
        <begin position="38"/>
        <end position="60"/>
    </location>
</feature>
<protein>
    <submittedName>
        <fullName evidence="2">YpbF family protein</fullName>
    </submittedName>
</protein>
<sequence>MIEPSIQFLRNHTDEPTKQMLDHLVDRKRKFEKYKMKCFRTQFFTFILIMGFIVYLYAFIIKPTGGQMDVVLHMIFDNEMHIFFILLIVAGYATAQYFKKKEDKAETEYHNLRCEVIRKSTELWPQPAQWQNRHEVFTMMKKEFDINLFHESK</sequence>
<keyword evidence="3" id="KW-1185">Reference proteome</keyword>
<comment type="caution">
    <text evidence="2">The sequence shown here is derived from an EMBL/GenBank/DDBJ whole genome shotgun (WGS) entry which is preliminary data.</text>
</comment>
<gene>
    <name evidence="2" type="ORF">OIH86_21940</name>
</gene>
<evidence type="ECO:0000256" key="1">
    <source>
        <dbReference type="SAM" id="Phobius"/>
    </source>
</evidence>
<dbReference type="InterPro" id="IPR020210">
    <property type="entry name" value="Uncharacterised_YpbF_TM"/>
</dbReference>
<dbReference type="RefSeq" id="WP_078432751.1">
    <property type="nucleotide sequence ID" value="NZ_JAOYEY010000050.1"/>
</dbReference>
<keyword evidence="1" id="KW-0472">Membrane</keyword>
<reference evidence="2 3" key="1">
    <citation type="submission" date="2022-10" db="EMBL/GenBank/DDBJ databases">
        <title>Draft genome assembly of moderately radiation resistant bacterium Metabacillus halosaccharovorans.</title>
        <authorList>
            <person name="Pal S."/>
            <person name="Gopinathan A."/>
        </authorList>
    </citation>
    <scope>NUCLEOTIDE SEQUENCE [LARGE SCALE GENOMIC DNA]</scope>
    <source>
        <strain evidence="2 3">VITHBRA001</strain>
    </source>
</reference>
<feature type="transmembrane region" description="Helical" evidence="1">
    <location>
        <begin position="80"/>
        <end position="98"/>
    </location>
</feature>
<keyword evidence="1" id="KW-0812">Transmembrane</keyword>
<dbReference type="Pfam" id="PF10864">
    <property type="entry name" value="DUF2663"/>
    <property type="match status" value="1"/>
</dbReference>
<evidence type="ECO:0000313" key="2">
    <source>
        <dbReference type="EMBL" id="MCV9888316.1"/>
    </source>
</evidence>
<organism evidence="2 3">
    <name type="scientific">Metabacillus halosaccharovorans</name>
    <dbReference type="NCBI Taxonomy" id="930124"/>
    <lineage>
        <taxon>Bacteria</taxon>
        <taxon>Bacillati</taxon>
        <taxon>Bacillota</taxon>
        <taxon>Bacilli</taxon>
        <taxon>Bacillales</taxon>
        <taxon>Bacillaceae</taxon>
        <taxon>Metabacillus</taxon>
    </lineage>
</organism>